<evidence type="ECO:0000313" key="3">
    <source>
        <dbReference type="Proteomes" id="UP001500928"/>
    </source>
</evidence>
<proteinExistence type="predicted"/>
<dbReference type="CDD" id="cd02440">
    <property type="entry name" value="AdoMet_MTases"/>
    <property type="match status" value="1"/>
</dbReference>
<evidence type="ECO:0000313" key="2">
    <source>
        <dbReference type="EMBL" id="GAA4786719.1"/>
    </source>
</evidence>
<dbReference type="InterPro" id="IPR050508">
    <property type="entry name" value="Methyltransf_Superfamily"/>
</dbReference>
<organism evidence="2 3">
    <name type="scientific">Actinomycetospora chlora</name>
    <dbReference type="NCBI Taxonomy" id="663608"/>
    <lineage>
        <taxon>Bacteria</taxon>
        <taxon>Bacillati</taxon>
        <taxon>Actinomycetota</taxon>
        <taxon>Actinomycetes</taxon>
        <taxon>Pseudonocardiales</taxon>
        <taxon>Pseudonocardiaceae</taxon>
        <taxon>Actinomycetospora</taxon>
    </lineage>
</organism>
<dbReference type="EMBL" id="BAABHO010000013">
    <property type="protein sequence ID" value="GAA4786719.1"/>
    <property type="molecule type" value="Genomic_DNA"/>
</dbReference>
<dbReference type="RefSeq" id="WP_345413890.1">
    <property type="nucleotide sequence ID" value="NZ_BAABHO010000013.1"/>
</dbReference>
<dbReference type="InterPro" id="IPR029063">
    <property type="entry name" value="SAM-dependent_MTases_sf"/>
</dbReference>
<keyword evidence="3" id="KW-1185">Reference proteome</keyword>
<name>A0ABP9AWL6_9PSEU</name>
<dbReference type="SUPFAM" id="SSF53335">
    <property type="entry name" value="S-adenosyl-L-methionine-dependent methyltransferases"/>
    <property type="match status" value="1"/>
</dbReference>
<gene>
    <name evidence="2" type="ORF">GCM10023200_21030</name>
</gene>
<sequence length="279" mass="29880">MTEPGPTLAELMVGVEGLALLRTLYADTAEAAQARTSRLDETRALLTGTPPADRLGVELDLTEGYAQWAATYDRPLRLFGVEEPPLRRLLDALPPGEVLDAACGTGRWSAYLAGRGHAVTGVDRSPAMLDRARTKLPDARFLDGDLTRLPLPDASVDAAVCALALVHVADLAAAVGELARVVRPGGRVVVSDVHPFLVTLGWQPQFPTEHGRAWMRLHTHLPSEYVRAALAAGLAVRGCEEPPLTTESVATPTAELIPDANRAAYVGLPGVLVWDLERR</sequence>
<evidence type="ECO:0000259" key="1">
    <source>
        <dbReference type="Pfam" id="PF08241"/>
    </source>
</evidence>
<dbReference type="Pfam" id="PF08241">
    <property type="entry name" value="Methyltransf_11"/>
    <property type="match status" value="1"/>
</dbReference>
<comment type="caution">
    <text evidence="2">The sequence shown here is derived from an EMBL/GenBank/DDBJ whole genome shotgun (WGS) entry which is preliminary data.</text>
</comment>
<protein>
    <recommendedName>
        <fullName evidence="1">Methyltransferase type 11 domain-containing protein</fullName>
    </recommendedName>
</protein>
<dbReference type="InterPro" id="IPR013216">
    <property type="entry name" value="Methyltransf_11"/>
</dbReference>
<dbReference type="PANTHER" id="PTHR42912">
    <property type="entry name" value="METHYLTRANSFERASE"/>
    <property type="match status" value="1"/>
</dbReference>
<accession>A0ABP9AWL6</accession>
<reference evidence="3" key="1">
    <citation type="journal article" date="2019" name="Int. J. Syst. Evol. Microbiol.">
        <title>The Global Catalogue of Microorganisms (GCM) 10K type strain sequencing project: providing services to taxonomists for standard genome sequencing and annotation.</title>
        <authorList>
            <consortium name="The Broad Institute Genomics Platform"/>
            <consortium name="The Broad Institute Genome Sequencing Center for Infectious Disease"/>
            <person name="Wu L."/>
            <person name="Ma J."/>
        </authorList>
    </citation>
    <scope>NUCLEOTIDE SEQUENCE [LARGE SCALE GENOMIC DNA]</scope>
    <source>
        <strain evidence="3">JCM 17979</strain>
    </source>
</reference>
<feature type="domain" description="Methyltransferase type 11" evidence="1">
    <location>
        <begin position="99"/>
        <end position="190"/>
    </location>
</feature>
<dbReference type="Proteomes" id="UP001500928">
    <property type="component" value="Unassembled WGS sequence"/>
</dbReference>
<dbReference type="Gene3D" id="3.40.50.150">
    <property type="entry name" value="Vaccinia Virus protein VP39"/>
    <property type="match status" value="1"/>
</dbReference>